<evidence type="ECO:0000256" key="1">
    <source>
        <dbReference type="SAM" id="Coils"/>
    </source>
</evidence>
<dbReference type="InterPro" id="IPR001245">
    <property type="entry name" value="Ser-Thr/Tyr_kinase_cat_dom"/>
</dbReference>
<evidence type="ECO:0000259" key="2">
    <source>
        <dbReference type="PROSITE" id="PS50011"/>
    </source>
</evidence>
<dbReference type="GO" id="GO:0005524">
    <property type="term" value="F:ATP binding"/>
    <property type="evidence" value="ECO:0007669"/>
    <property type="project" value="InterPro"/>
</dbReference>
<dbReference type="GO" id="GO:0005737">
    <property type="term" value="C:cytoplasm"/>
    <property type="evidence" value="ECO:0007669"/>
    <property type="project" value="TreeGrafter"/>
</dbReference>
<protein>
    <submittedName>
        <fullName evidence="3">Protein tyrosine kinase</fullName>
    </submittedName>
</protein>
<dbReference type="InterPro" id="IPR000719">
    <property type="entry name" value="Prot_kinase_dom"/>
</dbReference>
<keyword evidence="3" id="KW-0418">Kinase</keyword>
<feature type="coiled-coil region" evidence="1">
    <location>
        <begin position="318"/>
        <end position="350"/>
    </location>
</feature>
<name>A0A0W0ZNN3_9GAMM</name>
<dbReference type="SMART" id="SM00220">
    <property type="entry name" value="S_TKc"/>
    <property type="match status" value="1"/>
</dbReference>
<gene>
    <name evidence="3" type="ORF">Lste_0521</name>
</gene>
<comment type="caution">
    <text evidence="3">The sequence shown here is derived from an EMBL/GenBank/DDBJ whole genome shotgun (WGS) entry which is preliminary data.</text>
</comment>
<dbReference type="InterPro" id="IPR011009">
    <property type="entry name" value="Kinase-like_dom_sf"/>
</dbReference>
<evidence type="ECO:0000313" key="3">
    <source>
        <dbReference type="EMBL" id="KTD70743.1"/>
    </source>
</evidence>
<dbReference type="Proteomes" id="UP000054926">
    <property type="component" value="Unassembled WGS sequence"/>
</dbReference>
<accession>A0A0W0ZNN3</accession>
<dbReference type="EMBL" id="LNYY01000008">
    <property type="protein sequence ID" value="KTD70743.1"/>
    <property type="molecule type" value="Genomic_DNA"/>
</dbReference>
<keyword evidence="4" id="KW-1185">Reference proteome</keyword>
<dbReference type="Pfam" id="PF07714">
    <property type="entry name" value="PK_Tyr_Ser-Thr"/>
    <property type="match status" value="1"/>
</dbReference>
<dbReference type="SUPFAM" id="SSF56112">
    <property type="entry name" value="Protein kinase-like (PK-like)"/>
    <property type="match status" value="1"/>
</dbReference>
<sequence>MQKKIELHEITPNDIINQITTTGAAIDPLVLLKEQNLDRSILLNAFNLAIEKGELKVIKILSTLLIPSEQAQKQLQETTTKPMKHAHFIAEEKKIRSITLATSGIEKSNVDQAIERLSSLNHDSILRFEGCVPRNKKGKTIFNMEFFSNQNLYDIAGELSEERILEISLQLISGLMYYESKGLYPSFRLDSIMVCDMGKVKFLDELINLDERRKIHNANDGSFTQEELLSDALGILSYPKEKFERGFKANSSSVAGSFGILLLEMFKGEKFANLDYAKIRALTQSSMQNNHPIPPTCPKYLADIIKDCLKNPGERPTLSQLKDRLVQAQAELTMQKMQNIRQEKNNLLAAIPTDILNSELRKALTSYGVFANSDGSNQKQVVGNNKNYNGFRA</sequence>
<reference evidence="3 4" key="1">
    <citation type="submission" date="2015-11" db="EMBL/GenBank/DDBJ databases">
        <title>Genomic analysis of 38 Legionella species identifies large and diverse effector repertoires.</title>
        <authorList>
            <person name="Burstein D."/>
            <person name="Amaro F."/>
            <person name="Zusman T."/>
            <person name="Lifshitz Z."/>
            <person name="Cohen O."/>
            <person name="Gilbert J.A."/>
            <person name="Pupko T."/>
            <person name="Shuman H.A."/>
            <person name="Segal G."/>
        </authorList>
    </citation>
    <scope>NUCLEOTIDE SEQUENCE [LARGE SCALE GENOMIC DNA]</scope>
    <source>
        <strain evidence="3 4">IMVS3376</strain>
    </source>
</reference>
<dbReference type="PANTHER" id="PTHR24361:SF678">
    <property type="entry name" value="SPORULATION-SPECIFIC PROTEIN 1"/>
    <property type="match status" value="1"/>
</dbReference>
<dbReference type="GO" id="GO:0004672">
    <property type="term" value="F:protein kinase activity"/>
    <property type="evidence" value="ECO:0007669"/>
    <property type="project" value="InterPro"/>
</dbReference>
<keyword evidence="1" id="KW-0175">Coiled coil</keyword>
<dbReference type="Gene3D" id="1.10.510.10">
    <property type="entry name" value="Transferase(Phosphotransferase) domain 1"/>
    <property type="match status" value="2"/>
</dbReference>
<dbReference type="PROSITE" id="PS50011">
    <property type="entry name" value="PROTEIN_KINASE_DOM"/>
    <property type="match status" value="1"/>
</dbReference>
<proteinExistence type="predicted"/>
<organism evidence="3 4">
    <name type="scientific">Legionella steelei</name>
    <dbReference type="NCBI Taxonomy" id="947033"/>
    <lineage>
        <taxon>Bacteria</taxon>
        <taxon>Pseudomonadati</taxon>
        <taxon>Pseudomonadota</taxon>
        <taxon>Gammaproteobacteria</taxon>
        <taxon>Legionellales</taxon>
        <taxon>Legionellaceae</taxon>
        <taxon>Legionella</taxon>
    </lineage>
</organism>
<dbReference type="PANTHER" id="PTHR24361">
    <property type="entry name" value="MITOGEN-ACTIVATED KINASE KINASE KINASE"/>
    <property type="match status" value="1"/>
</dbReference>
<feature type="domain" description="Protein kinase" evidence="2">
    <location>
        <begin position="16"/>
        <end position="326"/>
    </location>
</feature>
<dbReference type="PATRIC" id="fig|947033.5.peg.558"/>
<keyword evidence="3" id="KW-0808">Transferase</keyword>
<dbReference type="InterPro" id="IPR053235">
    <property type="entry name" value="Ser_Thr_kinase"/>
</dbReference>
<dbReference type="STRING" id="947033.Lste_0521"/>
<dbReference type="AlphaFoldDB" id="A0A0W0ZNN3"/>
<evidence type="ECO:0000313" key="4">
    <source>
        <dbReference type="Proteomes" id="UP000054926"/>
    </source>
</evidence>